<reference evidence="2 3" key="1">
    <citation type="submission" date="2020-02" db="EMBL/GenBank/DDBJ databases">
        <title>Draft genome sequence of Haematococcus lacustris strain NIES-144.</title>
        <authorList>
            <person name="Morimoto D."/>
            <person name="Nakagawa S."/>
            <person name="Yoshida T."/>
            <person name="Sawayama S."/>
        </authorList>
    </citation>
    <scope>NUCLEOTIDE SEQUENCE [LARGE SCALE GENOMIC DNA]</scope>
    <source>
        <strain evidence="2 3">NIES-144</strain>
    </source>
</reference>
<evidence type="ECO:0000313" key="3">
    <source>
        <dbReference type="Proteomes" id="UP000485058"/>
    </source>
</evidence>
<dbReference type="AlphaFoldDB" id="A0A699ZC77"/>
<evidence type="ECO:0000256" key="1">
    <source>
        <dbReference type="SAM" id="Coils"/>
    </source>
</evidence>
<sequence>AAGTAELEELGVELLAAVRKATAAVEAKEAAEARAALAEAARQAAEAARNEADRMRRAAQAEAHAAIAAADAERSTRAEAEGLTETLKMEQERRARVFNNAVKAASQLREAQAGQYEARRREVAERSGNEAAAAAKRVLELEAELQQLRASSGVLSLFQLPTKQDVLAGLGLELWKDDRLRWKSEADMEAAPAVVRPVKARGAAAATGSAQAAAAKVLGVVPLRVWLIAGYLSLLHIAVMVSFTRTRDVSQLCVCDDKGLLALPTQPNTLQP</sequence>
<comment type="caution">
    <text evidence="2">The sequence shown here is derived from an EMBL/GenBank/DDBJ whole genome shotgun (WGS) entry which is preliminary data.</text>
</comment>
<accession>A0A699ZC77</accession>
<protein>
    <submittedName>
        <fullName evidence="2">Uncharacterized protein</fullName>
    </submittedName>
</protein>
<organism evidence="2 3">
    <name type="scientific">Haematococcus lacustris</name>
    <name type="common">Green alga</name>
    <name type="synonym">Haematococcus pluvialis</name>
    <dbReference type="NCBI Taxonomy" id="44745"/>
    <lineage>
        <taxon>Eukaryota</taxon>
        <taxon>Viridiplantae</taxon>
        <taxon>Chlorophyta</taxon>
        <taxon>core chlorophytes</taxon>
        <taxon>Chlorophyceae</taxon>
        <taxon>CS clade</taxon>
        <taxon>Chlamydomonadales</taxon>
        <taxon>Haematococcaceae</taxon>
        <taxon>Haematococcus</taxon>
    </lineage>
</organism>
<keyword evidence="3" id="KW-1185">Reference proteome</keyword>
<feature type="coiled-coil region" evidence="1">
    <location>
        <begin position="124"/>
        <end position="151"/>
    </location>
</feature>
<dbReference type="Proteomes" id="UP000485058">
    <property type="component" value="Unassembled WGS sequence"/>
</dbReference>
<proteinExistence type="predicted"/>
<gene>
    <name evidence="2" type="ORF">HaLaN_16280</name>
</gene>
<feature type="non-terminal residue" evidence="2">
    <location>
        <position position="1"/>
    </location>
</feature>
<name>A0A699ZC77_HAELA</name>
<dbReference type="EMBL" id="BLLF01001446">
    <property type="protein sequence ID" value="GFH19345.1"/>
    <property type="molecule type" value="Genomic_DNA"/>
</dbReference>
<evidence type="ECO:0000313" key="2">
    <source>
        <dbReference type="EMBL" id="GFH19345.1"/>
    </source>
</evidence>
<feature type="coiled-coil region" evidence="1">
    <location>
        <begin position="28"/>
        <end position="62"/>
    </location>
</feature>
<keyword evidence="1" id="KW-0175">Coiled coil</keyword>